<keyword evidence="2" id="KW-0472">Membrane</keyword>
<comment type="caution">
    <text evidence="4">The sequence shown here is derived from an EMBL/GenBank/DDBJ whole genome shotgun (WGS) entry which is preliminary data.</text>
</comment>
<dbReference type="Proteomes" id="UP000886101">
    <property type="component" value="Unassembled WGS sequence"/>
</dbReference>
<keyword evidence="3" id="KW-0998">Cell outer membrane</keyword>
<gene>
    <name evidence="4" type="ORF">ENJ96_09690</name>
</gene>
<dbReference type="EMBL" id="DROK01000285">
    <property type="protein sequence ID" value="HHI98104.1"/>
    <property type="molecule type" value="Genomic_DNA"/>
</dbReference>
<comment type="subcellular location">
    <subcellularLocation>
        <location evidence="1">Cell outer membrane</location>
    </subcellularLocation>
</comment>
<accession>A0A7V5P1X8</accession>
<sequence>MSDQVRSAHDELDWENEVHVFYLSLSATPMPKLDFSGTLSYTVAEADMDSPHMPSVTITNASGTYIGAYNPILMNNADEYSDLDYQMLELEIQATYQILENVSVTLNYWYSDFDDDEEYVYGDLDGDAYVLTGFITYRF</sequence>
<dbReference type="Gene3D" id="2.40.170.20">
    <property type="entry name" value="TonB-dependent receptor, beta-barrel domain"/>
    <property type="match status" value="1"/>
</dbReference>
<name>A0A7V5P1X8_9BACT</name>
<proteinExistence type="predicted"/>
<dbReference type="SUPFAM" id="SSF56935">
    <property type="entry name" value="Porins"/>
    <property type="match status" value="1"/>
</dbReference>
<evidence type="ECO:0000256" key="2">
    <source>
        <dbReference type="ARBA" id="ARBA00023136"/>
    </source>
</evidence>
<protein>
    <submittedName>
        <fullName evidence="4">Uncharacterized protein</fullName>
    </submittedName>
</protein>
<organism evidence="4">
    <name type="scientific">Thermodesulfatator atlanticus</name>
    <dbReference type="NCBI Taxonomy" id="501497"/>
    <lineage>
        <taxon>Bacteria</taxon>
        <taxon>Pseudomonadati</taxon>
        <taxon>Thermodesulfobacteriota</taxon>
        <taxon>Thermodesulfobacteria</taxon>
        <taxon>Thermodesulfobacteriales</taxon>
        <taxon>Thermodesulfatatoraceae</taxon>
        <taxon>Thermodesulfatator</taxon>
    </lineage>
</organism>
<dbReference type="InterPro" id="IPR036942">
    <property type="entry name" value="Beta-barrel_TonB_sf"/>
</dbReference>
<dbReference type="AlphaFoldDB" id="A0A7V5P1X8"/>
<dbReference type="GO" id="GO:0009279">
    <property type="term" value="C:cell outer membrane"/>
    <property type="evidence" value="ECO:0007669"/>
    <property type="project" value="UniProtKB-SubCell"/>
</dbReference>
<evidence type="ECO:0000256" key="1">
    <source>
        <dbReference type="ARBA" id="ARBA00004442"/>
    </source>
</evidence>
<reference evidence="4" key="1">
    <citation type="journal article" date="2020" name="mSystems">
        <title>Genome- and Community-Level Interaction Insights into Carbon Utilization and Element Cycling Functions of Hydrothermarchaeota in Hydrothermal Sediment.</title>
        <authorList>
            <person name="Zhou Z."/>
            <person name="Liu Y."/>
            <person name="Xu W."/>
            <person name="Pan J."/>
            <person name="Luo Z.H."/>
            <person name="Li M."/>
        </authorList>
    </citation>
    <scope>NUCLEOTIDE SEQUENCE [LARGE SCALE GENOMIC DNA]</scope>
    <source>
        <strain evidence="4">HyVt-533</strain>
    </source>
</reference>
<evidence type="ECO:0000313" key="4">
    <source>
        <dbReference type="EMBL" id="HHI98104.1"/>
    </source>
</evidence>
<evidence type="ECO:0000256" key="3">
    <source>
        <dbReference type="ARBA" id="ARBA00023237"/>
    </source>
</evidence>